<sequence length="209" mass="23609">MLIVNDLRSLISVRRPSGRMPVAERQTTHHEFRQTAAHFLQRVTSAAPLRHCPSRSIIWRTNRLDVASSRPRSEADVLPRRPTLTPHFAGAAHDSPVAPFLPAQLCFSSRLRHSLTLHASFPQVYAPCHRQPHLTDKICIGTKDSSDGGAFRRINPQINPLRPKPTAALQVHLPVMYKRNPALSQLIYIPPPRLNAYQRCGSANRHTRR</sequence>
<reference evidence="1" key="1">
    <citation type="submission" date="2020-05" db="EMBL/GenBank/DDBJ databases">
        <title>Mycena genomes resolve the evolution of fungal bioluminescence.</title>
        <authorList>
            <person name="Tsai I.J."/>
        </authorList>
    </citation>
    <scope>NUCLEOTIDE SEQUENCE</scope>
    <source>
        <strain evidence="1">160909Yilan</strain>
    </source>
</reference>
<evidence type="ECO:0000313" key="1">
    <source>
        <dbReference type="EMBL" id="KAF7341047.1"/>
    </source>
</evidence>
<evidence type="ECO:0000313" key="2">
    <source>
        <dbReference type="Proteomes" id="UP000623467"/>
    </source>
</evidence>
<comment type="caution">
    <text evidence="1">The sequence shown here is derived from an EMBL/GenBank/DDBJ whole genome shotgun (WGS) entry which is preliminary data.</text>
</comment>
<accession>A0A8H6XID3</accession>
<name>A0A8H6XID3_9AGAR</name>
<proteinExistence type="predicted"/>
<dbReference type="EMBL" id="JACAZH010000028">
    <property type="protein sequence ID" value="KAF7341047.1"/>
    <property type="molecule type" value="Genomic_DNA"/>
</dbReference>
<keyword evidence="2" id="KW-1185">Reference proteome</keyword>
<organism evidence="1 2">
    <name type="scientific">Mycena sanguinolenta</name>
    <dbReference type="NCBI Taxonomy" id="230812"/>
    <lineage>
        <taxon>Eukaryota</taxon>
        <taxon>Fungi</taxon>
        <taxon>Dikarya</taxon>
        <taxon>Basidiomycota</taxon>
        <taxon>Agaricomycotina</taxon>
        <taxon>Agaricomycetes</taxon>
        <taxon>Agaricomycetidae</taxon>
        <taxon>Agaricales</taxon>
        <taxon>Marasmiineae</taxon>
        <taxon>Mycenaceae</taxon>
        <taxon>Mycena</taxon>
    </lineage>
</organism>
<gene>
    <name evidence="1" type="ORF">MSAN_02090700</name>
</gene>
<protein>
    <submittedName>
        <fullName evidence="1">Uncharacterized protein</fullName>
    </submittedName>
</protein>
<dbReference type="AlphaFoldDB" id="A0A8H6XID3"/>
<dbReference type="Proteomes" id="UP000623467">
    <property type="component" value="Unassembled WGS sequence"/>
</dbReference>